<dbReference type="SUPFAM" id="SSF53474">
    <property type="entry name" value="alpha/beta-Hydrolases"/>
    <property type="match status" value="1"/>
</dbReference>
<dbReference type="Gene3D" id="3.40.50.1820">
    <property type="entry name" value="alpha/beta hydrolase"/>
    <property type="match status" value="1"/>
</dbReference>
<evidence type="ECO:0000313" key="6">
    <source>
        <dbReference type="EMBL" id="USW57059.1"/>
    </source>
</evidence>
<dbReference type="PANTHER" id="PTHR10272:SF14">
    <property type="entry name" value="PAF ACETYLHYDROLASE FAMILY PROTEIN"/>
    <property type="match status" value="1"/>
</dbReference>
<feature type="chain" id="PRO_5040134322" description="1-alkyl-2-acetylglycerophosphocholine esterase" evidence="5">
    <location>
        <begin position="17"/>
        <end position="393"/>
    </location>
</feature>
<evidence type="ECO:0000256" key="3">
    <source>
        <dbReference type="ARBA" id="ARBA00022963"/>
    </source>
</evidence>
<keyword evidence="5" id="KW-0732">Signal</keyword>
<proteinExistence type="predicted"/>
<evidence type="ECO:0000313" key="7">
    <source>
        <dbReference type="Proteomes" id="UP001056384"/>
    </source>
</evidence>
<name>A0A9Q9ENX3_9PEZI</name>
<dbReference type="Proteomes" id="UP001056384">
    <property type="component" value="Chromosome 9"/>
</dbReference>
<reference evidence="6" key="1">
    <citation type="submission" date="2022-06" db="EMBL/GenBank/DDBJ databases">
        <title>Complete genome sequences of two strains of the flax pathogen Septoria linicola.</title>
        <authorList>
            <person name="Lapalu N."/>
            <person name="Simon A."/>
            <person name="Demenou B."/>
            <person name="Paumier D."/>
            <person name="Guillot M.-P."/>
            <person name="Gout L."/>
            <person name="Valade R."/>
        </authorList>
    </citation>
    <scope>NUCLEOTIDE SEQUENCE</scope>
    <source>
        <strain evidence="6">SE15195</strain>
    </source>
</reference>
<accession>A0A9Q9ENX3</accession>
<dbReference type="EC" id="3.1.1.47" evidence="1"/>
<keyword evidence="3" id="KW-0442">Lipid degradation</keyword>
<evidence type="ECO:0000256" key="4">
    <source>
        <dbReference type="ARBA" id="ARBA00023098"/>
    </source>
</evidence>
<dbReference type="EMBL" id="CP099426">
    <property type="protein sequence ID" value="USW57059.1"/>
    <property type="molecule type" value="Genomic_DNA"/>
</dbReference>
<evidence type="ECO:0000256" key="1">
    <source>
        <dbReference type="ARBA" id="ARBA00013201"/>
    </source>
</evidence>
<organism evidence="6 7">
    <name type="scientific">Septoria linicola</name>
    <dbReference type="NCBI Taxonomy" id="215465"/>
    <lineage>
        <taxon>Eukaryota</taxon>
        <taxon>Fungi</taxon>
        <taxon>Dikarya</taxon>
        <taxon>Ascomycota</taxon>
        <taxon>Pezizomycotina</taxon>
        <taxon>Dothideomycetes</taxon>
        <taxon>Dothideomycetidae</taxon>
        <taxon>Mycosphaerellales</taxon>
        <taxon>Mycosphaerellaceae</taxon>
        <taxon>Septoria</taxon>
    </lineage>
</organism>
<keyword evidence="4" id="KW-0443">Lipid metabolism</keyword>
<protein>
    <recommendedName>
        <fullName evidence="1">1-alkyl-2-acetylglycerophosphocholine esterase</fullName>
        <ecNumber evidence="1">3.1.1.47</ecNumber>
    </recommendedName>
</protein>
<dbReference type="Pfam" id="PF03403">
    <property type="entry name" value="PAF-AH_p_II"/>
    <property type="match status" value="2"/>
</dbReference>
<dbReference type="GO" id="GO:0016042">
    <property type="term" value="P:lipid catabolic process"/>
    <property type="evidence" value="ECO:0007669"/>
    <property type="project" value="UniProtKB-KW"/>
</dbReference>
<feature type="signal peptide" evidence="5">
    <location>
        <begin position="1"/>
        <end position="16"/>
    </location>
</feature>
<keyword evidence="7" id="KW-1185">Reference proteome</keyword>
<dbReference type="InterPro" id="IPR029058">
    <property type="entry name" value="AB_hydrolase_fold"/>
</dbReference>
<gene>
    <name evidence="6" type="ORF">Slin15195_G103780</name>
</gene>
<dbReference type="AlphaFoldDB" id="A0A9Q9ENX3"/>
<dbReference type="PANTHER" id="PTHR10272">
    <property type="entry name" value="PLATELET-ACTIVATING FACTOR ACETYLHYDROLASE"/>
    <property type="match status" value="1"/>
</dbReference>
<keyword evidence="2" id="KW-0378">Hydrolase</keyword>
<sequence>MAFILALLQLSSVGAAQSSSGSSILLPSPEGPYGTNIKIIEAIHHSRTDPYDPSGGPRRLMTSVFYPTGPIANCQAEQSQYIPTTSSPILAALLERYGVPNMTAPLKNFVLPVCEASPPEDVRGEHDNTETFPVVLFSHGLQTSRLLSSSQAQAVASYGYVVITIDHPFDAWVVVYADGTVVRNAQFATPQDLDEDINVRSKDASFIADQLSVAGSAFADLPIQAPVEQVGIFGHSLGGASSARAAFDDERFAGAVDLDGYPYGFNTTGNYSNSVFEVPQIDAPFLLLNGEDEVDLPPYVQFFDAFTQWKKQLGLAGAQHLTFTDVSMLVDAAGLRDRVSEDAIALVGMLDGRRARDIVASYVAAFMDMAIKKKDAPLLEGPDVKYPEVAFVR</sequence>
<evidence type="ECO:0000256" key="5">
    <source>
        <dbReference type="SAM" id="SignalP"/>
    </source>
</evidence>
<dbReference type="GO" id="GO:0003847">
    <property type="term" value="F:1-alkyl-2-acetylglycerophosphocholine esterase activity"/>
    <property type="evidence" value="ECO:0007669"/>
    <property type="project" value="UniProtKB-EC"/>
</dbReference>
<evidence type="ECO:0000256" key="2">
    <source>
        <dbReference type="ARBA" id="ARBA00022801"/>
    </source>
</evidence>